<reference evidence="2 3" key="1">
    <citation type="journal article" date="2024" name="G3 (Bethesda)">
        <title>Genome assembly of Hibiscus sabdariffa L. provides insights into metabolisms of medicinal natural products.</title>
        <authorList>
            <person name="Kim T."/>
        </authorList>
    </citation>
    <scope>NUCLEOTIDE SEQUENCE [LARGE SCALE GENOMIC DNA]</scope>
    <source>
        <strain evidence="2">TK-2024</strain>
        <tissue evidence="2">Old leaves</tissue>
    </source>
</reference>
<evidence type="ECO:0000256" key="1">
    <source>
        <dbReference type="SAM" id="SignalP"/>
    </source>
</evidence>
<gene>
    <name evidence="2" type="ORF">V6N11_060266</name>
</gene>
<sequence>MMILILQFCLFQKMCSVQNRLLVRSNKSGGGIQIGDTARDSDAHVDVSVRLTESCSQHGRVDESVDLRDSAG</sequence>
<comment type="caution">
    <text evidence="2">The sequence shown here is derived from an EMBL/GenBank/DDBJ whole genome shotgun (WGS) entry which is preliminary data.</text>
</comment>
<organism evidence="2 3">
    <name type="scientific">Hibiscus sabdariffa</name>
    <name type="common">roselle</name>
    <dbReference type="NCBI Taxonomy" id="183260"/>
    <lineage>
        <taxon>Eukaryota</taxon>
        <taxon>Viridiplantae</taxon>
        <taxon>Streptophyta</taxon>
        <taxon>Embryophyta</taxon>
        <taxon>Tracheophyta</taxon>
        <taxon>Spermatophyta</taxon>
        <taxon>Magnoliopsida</taxon>
        <taxon>eudicotyledons</taxon>
        <taxon>Gunneridae</taxon>
        <taxon>Pentapetalae</taxon>
        <taxon>rosids</taxon>
        <taxon>malvids</taxon>
        <taxon>Malvales</taxon>
        <taxon>Malvaceae</taxon>
        <taxon>Malvoideae</taxon>
        <taxon>Hibiscus</taxon>
    </lineage>
</organism>
<protein>
    <submittedName>
        <fullName evidence="2">Uncharacterized protein</fullName>
    </submittedName>
</protein>
<dbReference type="Proteomes" id="UP001396334">
    <property type="component" value="Unassembled WGS sequence"/>
</dbReference>
<feature type="chain" id="PRO_5046027329" evidence="1">
    <location>
        <begin position="17"/>
        <end position="72"/>
    </location>
</feature>
<evidence type="ECO:0000313" key="3">
    <source>
        <dbReference type="Proteomes" id="UP001396334"/>
    </source>
</evidence>
<keyword evidence="3" id="KW-1185">Reference proteome</keyword>
<name>A0ABR2QPU4_9ROSI</name>
<feature type="signal peptide" evidence="1">
    <location>
        <begin position="1"/>
        <end position="16"/>
    </location>
</feature>
<keyword evidence="1" id="KW-0732">Signal</keyword>
<dbReference type="EMBL" id="JBBPBN010000034">
    <property type="protein sequence ID" value="KAK9002683.1"/>
    <property type="molecule type" value="Genomic_DNA"/>
</dbReference>
<accession>A0ABR2QPU4</accession>
<proteinExistence type="predicted"/>
<evidence type="ECO:0000313" key="2">
    <source>
        <dbReference type="EMBL" id="KAK9002683.1"/>
    </source>
</evidence>